<feature type="transmembrane region" description="Helical" evidence="10">
    <location>
        <begin position="113"/>
        <end position="135"/>
    </location>
</feature>
<feature type="transmembrane region" description="Helical" evidence="10">
    <location>
        <begin position="207"/>
        <end position="229"/>
    </location>
</feature>
<dbReference type="EMBL" id="AGTP01070092">
    <property type="status" value="NOT_ANNOTATED_CDS"/>
    <property type="molecule type" value="Genomic_DNA"/>
</dbReference>
<dbReference type="InterPro" id="IPR000849">
    <property type="entry name" value="Sugar_P_transporter"/>
</dbReference>
<feature type="transmembrane region" description="Helical" evidence="10">
    <location>
        <begin position="337"/>
        <end position="365"/>
    </location>
</feature>
<dbReference type="FunCoup" id="I3MGD9">
    <property type="interactions" value="383"/>
</dbReference>
<dbReference type="EMBL" id="AGTP01070093">
    <property type="status" value="NOT_ANNOTATED_CDS"/>
    <property type="molecule type" value="Genomic_DNA"/>
</dbReference>
<dbReference type="GeneTree" id="ENSGT00940000163139"/>
<dbReference type="Pfam" id="PF07690">
    <property type="entry name" value="MFS_1"/>
    <property type="match status" value="1"/>
</dbReference>
<gene>
    <name evidence="11" type="primary">Slc37a3</name>
</gene>
<dbReference type="InParanoid" id="I3MGD9"/>
<dbReference type="Ensembl" id="ENSSTOT00000010939.3">
    <property type="protein sequence ID" value="ENSSTOP00000009813.3"/>
    <property type="gene ID" value="ENSSTOG00000010929.3"/>
</dbReference>
<feature type="transmembrane region" description="Helical" evidence="10">
    <location>
        <begin position="297"/>
        <end position="317"/>
    </location>
</feature>
<dbReference type="Gene3D" id="1.20.1250.20">
    <property type="entry name" value="MFS general substrate transporter like domains"/>
    <property type="match status" value="2"/>
</dbReference>
<dbReference type="EMBL" id="AGTP01070094">
    <property type="status" value="NOT_ANNOTATED_CDS"/>
    <property type="molecule type" value="Genomic_DNA"/>
</dbReference>
<keyword evidence="7 10" id="KW-0472">Membrane</keyword>
<keyword evidence="3" id="KW-0813">Transport</keyword>
<dbReference type="HOGENOM" id="CLU_001265_31_6_1"/>
<evidence type="ECO:0000313" key="11">
    <source>
        <dbReference type="Ensembl" id="ENSSTOP00000009813.3"/>
    </source>
</evidence>
<dbReference type="EMBL" id="AGTP01070091">
    <property type="status" value="NOT_ANNOTATED_CDS"/>
    <property type="molecule type" value="Genomic_DNA"/>
</dbReference>
<evidence type="ECO:0000256" key="9">
    <source>
        <dbReference type="ARBA" id="ARBA00042039"/>
    </source>
</evidence>
<dbReference type="PANTHER" id="PTHR43184">
    <property type="entry name" value="MAJOR FACILITATOR SUPERFAMILY TRANSPORTER 16, ISOFORM B"/>
    <property type="match status" value="1"/>
</dbReference>
<dbReference type="Proteomes" id="UP000005215">
    <property type="component" value="Unassembled WGS sequence"/>
</dbReference>
<keyword evidence="12" id="KW-1185">Reference proteome</keyword>
<evidence type="ECO:0000256" key="7">
    <source>
        <dbReference type="ARBA" id="ARBA00023136"/>
    </source>
</evidence>
<feature type="transmembrane region" description="Helical" evidence="10">
    <location>
        <begin position="177"/>
        <end position="201"/>
    </location>
</feature>
<evidence type="ECO:0000256" key="8">
    <source>
        <dbReference type="ARBA" id="ARBA00041091"/>
    </source>
</evidence>
<dbReference type="SUPFAM" id="SSF103473">
    <property type="entry name" value="MFS general substrate transporter"/>
    <property type="match status" value="1"/>
</dbReference>
<dbReference type="InterPro" id="IPR036259">
    <property type="entry name" value="MFS_trans_sf"/>
</dbReference>
<protein>
    <recommendedName>
        <fullName evidence="8">Sugar phosphate exchanger 3</fullName>
    </recommendedName>
    <alternativeName>
        <fullName evidence="9">Solute carrier family 37 member 3</fullName>
    </alternativeName>
</protein>
<evidence type="ECO:0000256" key="1">
    <source>
        <dbReference type="ARBA" id="ARBA00004141"/>
    </source>
</evidence>
<reference evidence="12" key="1">
    <citation type="submission" date="2011-11" db="EMBL/GenBank/DDBJ databases">
        <title>The Draft Genome of Spermophilus tridecemlineatus.</title>
        <authorList>
            <consortium name="The Broad Institute Genome Assembly &amp; Analysis Group"/>
            <consortium name="Computational R&amp;D Group"/>
            <consortium name="and Sequencing Platform"/>
            <person name="Di Palma F."/>
            <person name="Alfoldi J."/>
            <person name="Johnson J."/>
            <person name="Berlin A."/>
            <person name="Gnerre S."/>
            <person name="Jaffe D."/>
            <person name="MacCallum I."/>
            <person name="Young S."/>
            <person name="Walker B.J."/>
            <person name="Lindblad-Toh K."/>
        </authorList>
    </citation>
    <scope>NUCLEOTIDE SEQUENCE [LARGE SCALE GENOMIC DNA]</scope>
</reference>
<dbReference type="FunFam" id="1.20.1250.20:FF:000028">
    <property type="entry name" value="Sugar phosphate exchanger 3 isoform 1"/>
    <property type="match status" value="1"/>
</dbReference>
<sequence>MAWPSVFQRGTVLSRFSHHHVVVFLLTFFSYSLLHASRKTFSNVKVSISKQWTPNAFNTTLELPVEIWSSNHLFPNTEEATLFLGTLDTIFLFSYAVGLFISGIVGDRLNLRWVLSFGMCSSALVVFVFGTLTEWLHFYNRWLYCCLWIVNGLLQSTGWPCVVAVMGNWFGKNGRGVVFGLWSACASVGNILGACLASSVLQYGYEYAFLVTASVQFAGGIVIFFGLLVSPEEIGLPGIEAEENFEEDSHRPLINGTENEDEYEPNYSIQESRTVAQVKAISFYQACCLPGVIPYSLAYACLKLVNYSFFFWLPFYLSNNFRWKEAEADQLSIWYDVGGIIGLCVLFVDAHVTAFVVTVACLCLLTGSPNNKSINALLMTVTGFFIGGPSNMISSAISADLGRQELIQGSSEALATVTGIVDGTGSIGAAVGQYLVSLIQDNLGWMWVFYFFILMTSCTILFISPLIVREIISLVQRRQAHILSE</sequence>
<dbReference type="InterPro" id="IPR011701">
    <property type="entry name" value="MFS"/>
</dbReference>
<dbReference type="PIRSF" id="PIRSF002808">
    <property type="entry name" value="Hexose_phosphate_transp"/>
    <property type="match status" value="1"/>
</dbReference>
<reference evidence="11" key="2">
    <citation type="submission" date="2025-08" db="UniProtKB">
        <authorList>
            <consortium name="Ensembl"/>
        </authorList>
    </citation>
    <scope>IDENTIFICATION</scope>
</reference>
<reference evidence="11" key="3">
    <citation type="submission" date="2025-09" db="UniProtKB">
        <authorList>
            <consortium name="Ensembl"/>
        </authorList>
    </citation>
    <scope>IDENTIFICATION</scope>
</reference>
<feature type="transmembrane region" description="Helical" evidence="10">
    <location>
        <begin position="447"/>
        <end position="468"/>
    </location>
</feature>
<organism evidence="11 12">
    <name type="scientific">Ictidomys tridecemlineatus</name>
    <name type="common">Thirteen-lined ground squirrel</name>
    <name type="synonym">Spermophilus tridecemlineatus</name>
    <dbReference type="NCBI Taxonomy" id="43179"/>
    <lineage>
        <taxon>Eukaryota</taxon>
        <taxon>Metazoa</taxon>
        <taxon>Chordata</taxon>
        <taxon>Craniata</taxon>
        <taxon>Vertebrata</taxon>
        <taxon>Euteleostomi</taxon>
        <taxon>Mammalia</taxon>
        <taxon>Eutheria</taxon>
        <taxon>Euarchontoglires</taxon>
        <taxon>Glires</taxon>
        <taxon>Rodentia</taxon>
        <taxon>Sciuromorpha</taxon>
        <taxon>Sciuridae</taxon>
        <taxon>Xerinae</taxon>
        <taxon>Marmotini</taxon>
        <taxon>Ictidomys</taxon>
    </lineage>
</organism>
<name>I3MGD9_ICTTR</name>
<accession>I3MGD9</accession>
<proteinExistence type="inferred from homology"/>
<keyword evidence="6 10" id="KW-1133">Transmembrane helix</keyword>
<keyword evidence="4" id="KW-0762">Sugar transport</keyword>
<evidence type="ECO:0000256" key="5">
    <source>
        <dbReference type="ARBA" id="ARBA00022692"/>
    </source>
</evidence>
<evidence type="ECO:0000313" key="12">
    <source>
        <dbReference type="Proteomes" id="UP000005215"/>
    </source>
</evidence>
<feature type="transmembrane region" description="Helical" evidence="10">
    <location>
        <begin position="12"/>
        <end position="34"/>
    </location>
</feature>
<dbReference type="AlphaFoldDB" id="I3MGD9"/>
<keyword evidence="5 10" id="KW-0812">Transmembrane</keyword>
<evidence type="ECO:0000256" key="3">
    <source>
        <dbReference type="ARBA" id="ARBA00022448"/>
    </source>
</evidence>
<dbReference type="GO" id="GO:0022857">
    <property type="term" value="F:transmembrane transporter activity"/>
    <property type="evidence" value="ECO:0007669"/>
    <property type="project" value="InterPro"/>
</dbReference>
<feature type="transmembrane region" description="Helical" evidence="10">
    <location>
        <begin position="80"/>
        <end position="101"/>
    </location>
</feature>
<evidence type="ECO:0000256" key="2">
    <source>
        <dbReference type="ARBA" id="ARBA00009598"/>
    </source>
</evidence>
<comment type="similarity">
    <text evidence="2">Belongs to the major facilitator superfamily. Organophosphate:Pi antiporter (OPA) (TC 2.A.1.4) family.</text>
</comment>
<dbReference type="GO" id="GO:0005789">
    <property type="term" value="C:endoplasmic reticulum membrane"/>
    <property type="evidence" value="ECO:0007669"/>
    <property type="project" value="TreeGrafter"/>
</dbReference>
<evidence type="ECO:0000256" key="6">
    <source>
        <dbReference type="ARBA" id="ARBA00022989"/>
    </source>
</evidence>
<evidence type="ECO:0000256" key="4">
    <source>
        <dbReference type="ARBA" id="ARBA00022597"/>
    </source>
</evidence>
<feature type="transmembrane region" description="Helical" evidence="10">
    <location>
        <begin position="377"/>
        <end position="397"/>
    </location>
</feature>
<comment type="subcellular location">
    <subcellularLocation>
        <location evidence="1">Membrane</location>
        <topology evidence="1">Multi-pass membrane protein</topology>
    </subcellularLocation>
</comment>
<dbReference type="eggNOG" id="KOG2533">
    <property type="taxonomic scope" value="Eukaryota"/>
</dbReference>
<dbReference type="PANTHER" id="PTHR43184:SF12">
    <property type="entry name" value="SUGAR PHOSPHATE EXCHANGER 3"/>
    <property type="match status" value="1"/>
</dbReference>
<dbReference type="CDD" id="cd17342">
    <property type="entry name" value="MFS_SLC37A3"/>
    <property type="match status" value="1"/>
</dbReference>
<evidence type="ECO:0000256" key="10">
    <source>
        <dbReference type="SAM" id="Phobius"/>
    </source>
</evidence>
<dbReference type="STRING" id="43179.ENSSTOP00000009813"/>